<evidence type="ECO:0000313" key="1">
    <source>
        <dbReference type="EMBL" id="TNN34638.1"/>
    </source>
</evidence>
<dbReference type="AlphaFoldDB" id="A0A4Z2F0T3"/>
<name>A0A4Z2F0T3_9TELE</name>
<dbReference type="Proteomes" id="UP000314294">
    <property type="component" value="Unassembled WGS sequence"/>
</dbReference>
<reference evidence="1 2" key="1">
    <citation type="submission" date="2019-03" db="EMBL/GenBank/DDBJ databases">
        <title>First draft genome of Liparis tanakae, snailfish: a comprehensive survey of snailfish specific genes.</title>
        <authorList>
            <person name="Kim W."/>
            <person name="Song I."/>
            <person name="Jeong J.-H."/>
            <person name="Kim D."/>
            <person name="Kim S."/>
            <person name="Ryu S."/>
            <person name="Song J.Y."/>
            <person name="Lee S.K."/>
        </authorList>
    </citation>
    <scope>NUCLEOTIDE SEQUENCE [LARGE SCALE GENOMIC DNA]</scope>
    <source>
        <tissue evidence="1">Muscle</tissue>
    </source>
</reference>
<accession>A0A4Z2F0T3</accession>
<organism evidence="1 2">
    <name type="scientific">Liparis tanakae</name>
    <name type="common">Tanaka's snailfish</name>
    <dbReference type="NCBI Taxonomy" id="230148"/>
    <lineage>
        <taxon>Eukaryota</taxon>
        <taxon>Metazoa</taxon>
        <taxon>Chordata</taxon>
        <taxon>Craniata</taxon>
        <taxon>Vertebrata</taxon>
        <taxon>Euteleostomi</taxon>
        <taxon>Actinopterygii</taxon>
        <taxon>Neopterygii</taxon>
        <taxon>Teleostei</taxon>
        <taxon>Neoteleostei</taxon>
        <taxon>Acanthomorphata</taxon>
        <taxon>Eupercaria</taxon>
        <taxon>Perciformes</taxon>
        <taxon>Cottioidei</taxon>
        <taxon>Cottales</taxon>
        <taxon>Liparidae</taxon>
        <taxon>Liparis</taxon>
    </lineage>
</organism>
<sequence>MDVFWMNYLVSVAAALCSRLTWLMSMRASQLSGCVAISPFEPITVESRPRSLIFWMVVPSTK</sequence>
<gene>
    <name evidence="1" type="ORF">EYF80_055202</name>
</gene>
<evidence type="ECO:0000313" key="2">
    <source>
        <dbReference type="Proteomes" id="UP000314294"/>
    </source>
</evidence>
<keyword evidence="2" id="KW-1185">Reference proteome</keyword>
<dbReference type="EMBL" id="SRLO01001921">
    <property type="protein sequence ID" value="TNN34638.1"/>
    <property type="molecule type" value="Genomic_DNA"/>
</dbReference>
<proteinExistence type="predicted"/>
<comment type="caution">
    <text evidence="1">The sequence shown here is derived from an EMBL/GenBank/DDBJ whole genome shotgun (WGS) entry which is preliminary data.</text>
</comment>
<protein>
    <submittedName>
        <fullName evidence="1">Uncharacterized protein</fullName>
    </submittedName>
</protein>